<evidence type="ECO:0000256" key="11">
    <source>
        <dbReference type="ARBA" id="ARBA00023136"/>
    </source>
</evidence>
<evidence type="ECO:0000256" key="6">
    <source>
        <dbReference type="ARBA" id="ARBA00022723"/>
    </source>
</evidence>
<evidence type="ECO:0000256" key="8">
    <source>
        <dbReference type="ARBA" id="ARBA00023002"/>
    </source>
</evidence>
<evidence type="ECO:0000256" key="7">
    <source>
        <dbReference type="ARBA" id="ARBA00022989"/>
    </source>
</evidence>
<dbReference type="GO" id="GO:0016705">
    <property type="term" value="F:oxidoreductase activity, acting on paired donors, with incorporation or reduction of molecular oxygen"/>
    <property type="evidence" value="ECO:0007669"/>
    <property type="project" value="InterPro"/>
</dbReference>
<feature type="non-terminal residue" evidence="12">
    <location>
        <position position="1"/>
    </location>
</feature>
<dbReference type="PANTHER" id="PTHR47955:SF22">
    <property type="entry name" value="CYTOCHROME P450 83B1-LIKE"/>
    <property type="match status" value="1"/>
</dbReference>
<proteinExistence type="inferred from homology"/>
<evidence type="ECO:0000256" key="1">
    <source>
        <dbReference type="ARBA" id="ARBA00001971"/>
    </source>
</evidence>
<keyword evidence="13" id="KW-1185">Reference proteome</keyword>
<evidence type="ECO:0000256" key="3">
    <source>
        <dbReference type="ARBA" id="ARBA00010617"/>
    </source>
</evidence>
<dbReference type="InterPro" id="IPR001128">
    <property type="entry name" value="Cyt_P450"/>
</dbReference>
<keyword evidence="9" id="KW-0408">Iron</keyword>
<dbReference type="InterPro" id="IPR036396">
    <property type="entry name" value="Cyt_P450_sf"/>
</dbReference>
<evidence type="ECO:0000256" key="9">
    <source>
        <dbReference type="ARBA" id="ARBA00023004"/>
    </source>
</evidence>
<evidence type="ECO:0000313" key="12">
    <source>
        <dbReference type="EMBL" id="WMV48409.1"/>
    </source>
</evidence>
<dbReference type="Proteomes" id="UP001234989">
    <property type="component" value="Chromosome 9"/>
</dbReference>
<dbReference type="PRINTS" id="PR00463">
    <property type="entry name" value="EP450I"/>
</dbReference>
<dbReference type="AlphaFoldDB" id="A0AAF0ZTI7"/>
<evidence type="ECO:0000256" key="2">
    <source>
        <dbReference type="ARBA" id="ARBA00004167"/>
    </source>
</evidence>
<keyword evidence="8" id="KW-0560">Oxidoreductase</keyword>
<dbReference type="SUPFAM" id="SSF48264">
    <property type="entry name" value="Cytochrome P450"/>
    <property type="match status" value="1"/>
</dbReference>
<dbReference type="InterPro" id="IPR002401">
    <property type="entry name" value="Cyt_P450_E_grp-I"/>
</dbReference>
<organism evidence="12 13">
    <name type="scientific">Solanum verrucosum</name>
    <dbReference type="NCBI Taxonomy" id="315347"/>
    <lineage>
        <taxon>Eukaryota</taxon>
        <taxon>Viridiplantae</taxon>
        <taxon>Streptophyta</taxon>
        <taxon>Embryophyta</taxon>
        <taxon>Tracheophyta</taxon>
        <taxon>Spermatophyta</taxon>
        <taxon>Magnoliopsida</taxon>
        <taxon>eudicotyledons</taxon>
        <taxon>Gunneridae</taxon>
        <taxon>Pentapetalae</taxon>
        <taxon>asterids</taxon>
        <taxon>lamiids</taxon>
        <taxon>Solanales</taxon>
        <taxon>Solanaceae</taxon>
        <taxon>Solanoideae</taxon>
        <taxon>Solaneae</taxon>
        <taxon>Solanum</taxon>
    </lineage>
</organism>
<gene>
    <name evidence="12" type="ORF">MTR67_041794</name>
</gene>
<comment type="subcellular location">
    <subcellularLocation>
        <location evidence="2">Membrane</location>
        <topology evidence="2">Single-pass membrane protein</topology>
    </subcellularLocation>
</comment>
<comment type="similarity">
    <text evidence="3">Belongs to the cytochrome P450 family.</text>
</comment>
<dbReference type="GO" id="GO:0004497">
    <property type="term" value="F:monooxygenase activity"/>
    <property type="evidence" value="ECO:0007669"/>
    <property type="project" value="UniProtKB-KW"/>
</dbReference>
<evidence type="ECO:0000256" key="4">
    <source>
        <dbReference type="ARBA" id="ARBA00022617"/>
    </source>
</evidence>
<evidence type="ECO:0000256" key="10">
    <source>
        <dbReference type="ARBA" id="ARBA00023033"/>
    </source>
</evidence>
<dbReference type="Pfam" id="PF00067">
    <property type="entry name" value="p450"/>
    <property type="match status" value="1"/>
</dbReference>
<protein>
    <submittedName>
        <fullName evidence="12">Uncharacterized protein</fullName>
    </submittedName>
</protein>
<keyword evidence="6" id="KW-0479">Metal-binding</keyword>
<accession>A0AAF0ZTI7</accession>
<keyword evidence="5" id="KW-0812">Transmembrane</keyword>
<dbReference type="EMBL" id="CP133620">
    <property type="protein sequence ID" value="WMV48409.1"/>
    <property type="molecule type" value="Genomic_DNA"/>
</dbReference>
<dbReference type="GO" id="GO:0020037">
    <property type="term" value="F:heme binding"/>
    <property type="evidence" value="ECO:0007669"/>
    <property type="project" value="InterPro"/>
</dbReference>
<sequence length="160" mass="18295">LFSFFFFFLTVVSGCRFANPTSCTHRVPLFQGGCTKISRNTNLPPGPLDLPIIGNLHQYDSVTPHIYFWKLSKKYGKIFLLKFGSTPVVVIFSAKLAKEVMKTQDLAFCSRPSTLCQQKLSYNSHDIVFSPMTIGEKLENFAYFIYLVSRKYNLSCMTEY</sequence>
<keyword evidence="4" id="KW-0349">Heme</keyword>
<dbReference type="GO" id="GO:0016020">
    <property type="term" value="C:membrane"/>
    <property type="evidence" value="ECO:0007669"/>
    <property type="project" value="UniProtKB-SubCell"/>
</dbReference>
<keyword evidence="11" id="KW-0472">Membrane</keyword>
<comment type="cofactor">
    <cofactor evidence="1">
        <name>heme</name>
        <dbReference type="ChEBI" id="CHEBI:30413"/>
    </cofactor>
</comment>
<name>A0AAF0ZTI7_SOLVR</name>
<evidence type="ECO:0000313" key="13">
    <source>
        <dbReference type="Proteomes" id="UP001234989"/>
    </source>
</evidence>
<dbReference type="PANTHER" id="PTHR47955">
    <property type="entry name" value="CYTOCHROME P450 FAMILY 71 PROTEIN"/>
    <property type="match status" value="1"/>
</dbReference>
<reference evidence="12" key="1">
    <citation type="submission" date="2023-08" db="EMBL/GenBank/DDBJ databases">
        <title>A de novo genome assembly of Solanum verrucosum Schlechtendal, a Mexican diploid species geographically isolated from the other diploid A-genome species in potato relatives.</title>
        <authorList>
            <person name="Hosaka K."/>
        </authorList>
    </citation>
    <scope>NUCLEOTIDE SEQUENCE</scope>
    <source>
        <tissue evidence="12">Young leaves</tissue>
    </source>
</reference>
<dbReference type="GO" id="GO:0005506">
    <property type="term" value="F:iron ion binding"/>
    <property type="evidence" value="ECO:0007669"/>
    <property type="project" value="InterPro"/>
</dbReference>
<evidence type="ECO:0000256" key="5">
    <source>
        <dbReference type="ARBA" id="ARBA00022692"/>
    </source>
</evidence>
<keyword evidence="10" id="KW-0503">Monooxygenase</keyword>
<keyword evidence="7" id="KW-1133">Transmembrane helix</keyword>
<dbReference type="Gene3D" id="1.10.630.10">
    <property type="entry name" value="Cytochrome P450"/>
    <property type="match status" value="1"/>
</dbReference>